<dbReference type="OMA" id="GIWSSDG"/>
<organism evidence="9">
    <name type="scientific">Nippostrongylus brasiliensis</name>
    <name type="common">Rat hookworm</name>
    <dbReference type="NCBI Taxonomy" id="27835"/>
    <lineage>
        <taxon>Eukaryota</taxon>
        <taxon>Metazoa</taxon>
        <taxon>Ecdysozoa</taxon>
        <taxon>Nematoda</taxon>
        <taxon>Chromadorea</taxon>
        <taxon>Rhabditida</taxon>
        <taxon>Rhabditina</taxon>
        <taxon>Rhabditomorpha</taxon>
        <taxon>Strongyloidea</taxon>
        <taxon>Heligmosomidae</taxon>
        <taxon>Nippostrongylus</taxon>
    </lineage>
</organism>
<proteinExistence type="inferred from homology"/>
<dbReference type="InterPro" id="IPR002213">
    <property type="entry name" value="UDP_glucos_trans"/>
</dbReference>
<keyword evidence="8" id="KW-1185">Reference proteome</keyword>
<dbReference type="EMBL" id="UYSL01006848">
    <property type="protein sequence ID" value="VDL67612.1"/>
    <property type="molecule type" value="Genomic_DNA"/>
</dbReference>
<dbReference type="AlphaFoldDB" id="A0A0N4XNC1"/>
<keyword evidence="4" id="KW-0808">Transferase</keyword>
<dbReference type="Pfam" id="PF00201">
    <property type="entry name" value="UDPGT"/>
    <property type="match status" value="2"/>
</dbReference>
<keyword evidence="5" id="KW-0732">Signal</keyword>
<reference evidence="9" key="1">
    <citation type="submission" date="2017-02" db="UniProtKB">
        <authorList>
            <consortium name="WormBaseParasite"/>
        </authorList>
    </citation>
    <scope>IDENTIFICATION</scope>
</reference>
<dbReference type="STRING" id="27835.A0A0N4XNC1"/>
<protein>
    <recommendedName>
        <fullName evidence="2">glucuronosyltransferase</fullName>
        <ecNumber evidence="2">2.4.1.17</ecNumber>
    </recommendedName>
</protein>
<comment type="catalytic activity">
    <reaction evidence="6">
        <text>glucuronate acceptor + UDP-alpha-D-glucuronate = acceptor beta-D-glucuronoside + UDP + H(+)</text>
        <dbReference type="Rhea" id="RHEA:21032"/>
        <dbReference type="ChEBI" id="CHEBI:15378"/>
        <dbReference type="ChEBI" id="CHEBI:58052"/>
        <dbReference type="ChEBI" id="CHEBI:58223"/>
        <dbReference type="ChEBI" id="CHEBI:132367"/>
        <dbReference type="ChEBI" id="CHEBI:132368"/>
        <dbReference type="EC" id="2.4.1.17"/>
    </reaction>
</comment>
<dbReference type="WBParaSite" id="NBR_0000402301-mRNA-1">
    <property type="protein sequence ID" value="NBR_0000402301-mRNA-1"/>
    <property type="gene ID" value="NBR_0000402301"/>
</dbReference>
<evidence type="ECO:0000256" key="4">
    <source>
        <dbReference type="ARBA" id="ARBA00022679"/>
    </source>
</evidence>
<gene>
    <name evidence="7" type="ORF">NBR_LOCUS4023</name>
</gene>
<evidence type="ECO:0000256" key="1">
    <source>
        <dbReference type="ARBA" id="ARBA00009995"/>
    </source>
</evidence>
<keyword evidence="3" id="KW-0328">Glycosyltransferase</keyword>
<evidence type="ECO:0000313" key="7">
    <source>
        <dbReference type="EMBL" id="VDL67612.1"/>
    </source>
</evidence>
<name>A0A0N4XNC1_NIPBR</name>
<dbReference type="EC" id="2.4.1.17" evidence="2"/>
<dbReference type="Proteomes" id="UP000271162">
    <property type="component" value="Unassembled WGS sequence"/>
</dbReference>
<evidence type="ECO:0000313" key="8">
    <source>
        <dbReference type="Proteomes" id="UP000271162"/>
    </source>
</evidence>
<evidence type="ECO:0000256" key="5">
    <source>
        <dbReference type="ARBA" id="ARBA00022729"/>
    </source>
</evidence>
<dbReference type="SUPFAM" id="SSF53756">
    <property type="entry name" value="UDP-Glycosyltransferase/glycogen phosphorylase"/>
    <property type="match status" value="1"/>
</dbReference>
<sequence>MLDLPRPITHKLIYIGGLGVGEPKPLDEKFSRIMSKGSKGVVIVSMGTIAPFYAFSDAVKSAFVKVFQSMTDYHFVLKITKTHPRLKLFFMHGGVNGLMEAMLRGVPVVVVPIFADQFRNGRNVEKRGVGKVGYVGLGIWSSDGI</sequence>
<dbReference type="GO" id="GO:0015020">
    <property type="term" value="F:glucuronosyltransferase activity"/>
    <property type="evidence" value="ECO:0007669"/>
    <property type="project" value="UniProtKB-EC"/>
</dbReference>
<accession>A0A0N4XNC1</accession>
<dbReference type="Gene3D" id="3.40.50.2000">
    <property type="entry name" value="Glycogen Phosphorylase B"/>
    <property type="match status" value="1"/>
</dbReference>
<evidence type="ECO:0000256" key="2">
    <source>
        <dbReference type="ARBA" id="ARBA00012544"/>
    </source>
</evidence>
<dbReference type="PANTHER" id="PTHR48043">
    <property type="entry name" value="EG:EG0003.4 PROTEIN-RELATED"/>
    <property type="match status" value="1"/>
</dbReference>
<dbReference type="PANTHER" id="PTHR48043:SF143">
    <property type="entry name" value="UDP-GLUCURONOSYLTRANSFERASE"/>
    <property type="match status" value="1"/>
</dbReference>
<reference evidence="7 8" key="2">
    <citation type="submission" date="2018-11" db="EMBL/GenBank/DDBJ databases">
        <authorList>
            <consortium name="Pathogen Informatics"/>
        </authorList>
    </citation>
    <scope>NUCLEOTIDE SEQUENCE [LARGE SCALE GENOMIC DNA]</scope>
</reference>
<comment type="similarity">
    <text evidence="1">Belongs to the UDP-glycosyltransferase family.</text>
</comment>
<dbReference type="InterPro" id="IPR050271">
    <property type="entry name" value="UDP-glycosyltransferase"/>
</dbReference>
<evidence type="ECO:0000256" key="6">
    <source>
        <dbReference type="ARBA" id="ARBA00047475"/>
    </source>
</evidence>
<evidence type="ECO:0000313" key="9">
    <source>
        <dbReference type="WBParaSite" id="NBR_0000402301-mRNA-1"/>
    </source>
</evidence>
<evidence type="ECO:0000256" key="3">
    <source>
        <dbReference type="ARBA" id="ARBA00022676"/>
    </source>
</evidence>